<organism evidence="2 3">
    <name type="scientific">Candidatus Gemmiger avicola</name>
    <dbReference type="NCBI Taxonomy" id="2838605"/>
    <lineage>
        <taxon>Bacteria</taxon>
        <taxon>Bacillati</taxon>
        <taxon>Bacillota</taxon>
        <taxon>Clostridia</taxon>
        <taxon>Eubacteriales</taxon>
        <taxon>Gemmiger</taxon>
    </lineage>
</organism>
<dbReference type="GO" id="GO:0051287">
    <property type="term" value="F:NAD binding"/>
    <property type="evidence" value="ECO:0007669"/>
    <property type="project" value="InterPro"/>
</dbReference>
<evidence type="ECO:0000259" key="1">
    <source>
        <dbReference type="Pfam" id="PF02826"/>
    </source>
</evidence>
<protein>
    <submittedName>
        <fullName evidence="2">Dipicolinic acid synthetase</fullName>
    </submittedName>
</protein>
<dbReference type="InterPro" id="IPR036291">
    <property type="entry name" value="NAD(P)-bd_dom_sf"/>
</dbReference>
<name>A0A9D2M6W1_9FIRM</name>
<accession>A0A9D2M6W1</accession>
<proteinExistence type="predicted"/>
<dbReference type="Pfam" id="PF02826">
    <property type="entry name" value="2-Hacid_dh_C"/>
    <property type="match status" value="1"/>
</dbReference>
<dbReference type="AlphaFoldDB" id="A0A9D2M6W1"/>
<gene>
    <name evidence="2" type="ORF">H9945_05650</name>
</gene>
<feature type="domain" description="D-isomer specific 2-hydroxyacid dehydrogenase NAD-binding" evidence="1">
    <location>
        <begin position="118"/>
        <end position="211"/>
    </location>
</feature>
<evidence type="ECO:0000313" key="2">
    <source>
        <dbReference type="EMBL" id="HJB41968.1"/>
    </source>
</evidence>
<dbReference type="Proteomes" id="UP000886803">
    <property type="component" value="Unassembled WGS sequence"/>
</dbReference>
<sequence>MAIVFCVVGADPRQNAAAAALRAAGCTVLPPDRAAEAPNLLLPMTTAESQPESMAALAAARPGARAFAGRVGPALCGCAAARGVQLYDYYEEPALARLNAVPTAEGCLSLLLQLRDRTIWESPFLVLGYGRVGRAVANRLAALGGRVTVAARAADQRAAARCSGCRAAPLTALPRLLPGFEAVVNTIPAPVLPAALLARLPAGAVIIDLASAPGGVDLAAADALGLCARFAPGLPGRCAPATAGALVADTVLRMLCEQTEGEG</sequence>
<reference evidence="2" key="2">
    <citation type="submission" date="2021-04" db="EMBL/GenBank/DDBJ databases">
        <authorList>
            <person name="Gilroy R."/>
        </authorList>
    </citation>
    <scope>NUCLEOTIDE SEQUENCE</scope>
    <source>
        <strain evidence="2">ChiBcec8-13705</strain>
    </source>
</reference>
<reference evidence="2" key="1">
    <citation type="journal article" date="2021" name="PeerJ">
        <title>Extensive microbial diversity within the chicken gut microbiome revealed by metagenomics and culture.</title>
        <authorList>
            <person name="Gilroy R."/>
            <person name="Ravi A."/>
            <person name="Getino M."/>
            <person name="Pursley I."/>
            <person name="Horton D.L."/>
            <person name="Alikhan N.F."/>
            <person name="Baker D."/>
            <person name="Gharbi K."/>
            <person name="Hall N."/>
            <person name="Watson M."/>
            <person name="Adriaenssens E.M."/>
            <person name="Foster-Nyarko E."/>
            <person name="Jarju S."/>
            <person name="Secka A."/>
            <person name="Antonio M."/>
            <person name="Oren A."/>
            <person name="Chaudhuri R.R."/>
            <person name="La Ragione R."/>
            <person name="Hildebrand F."/>
            <person name="Pallen M.J."/>
        </authorList>
    </citation>
    <scope>NUCLEOTIDE SEQUENCE</scope>
    <source>
        <strain evidence="2">ChiBcec8-13705</strain>
    </source>
</reference>
<dbReference type="InterPro" id="IPR006140">
    <property type="entry name" value="D-isomer_DH_NAD-bd"/>
</dbReference>
<dbReference type="SUPFAM" id="SSF51735">
    <property type="entry name" value="NAD(P)-binding Rossmann-fold domains"/>
    <property type="match status" value="1"/>
</dbReference>
<comment type="caution">
    <text evidence="2">The sequence shown here is derived from an EMBL/GenBank/DDBJ whole genome shotgun (WGS) entry which is preliminary data.</text>
</comment>
<evidence type="ECO:0000313" key="3">
    <source>
        <dbReference type="Proteomes" id="UP000886803"/>
    </source>
</evidence>
<dbReference type="EMBL" id="DWYG01000089">
    <property type="protein sequence ID" value="HJB41968.1"/>
    <property type="molecule type" value="Genomic_DNA"/>
</dbReference>
<dbReference type="Gene3D" id="3.40.50.720">
    <property type="entry name" value="NAD(P)-binding Rossmann-like Domain"/>
    <property type="match status" value="1"/>
</dbReference>